<evidence type="ECO:0000256" key="2">
    <source>
        <dbReference type="ARBA" id="ARBA00004567"/>
    </source>
</evidence>
<feature type="compositionally biased region" description="Low complexity" evidence="14">
    <location>
        <begin position="26"/>
        <end position="38"/>
    </location>
</feature>
<evidence type="ECO:0000256" key="11">
    <source>
        <dbReference type="ARBA" id="ARBA00068864"/>
    </source>
</evidence>
<evidence type="ECO:0000256" key="5">
    <source>
        <dbReference type="ARBA" id="ARBA00022448"/>
    </source>
</evidence>
<feature type="compositionally biased region" description="Polar residues" evidence="14">
    <location>
        <begin position="120"/>
        <end position="140"/>
    </location>
</feature>
<sequence length="742" mass="78606">MQSNQGDTSNNNSGFSLGGTGGTGGNNVFSGFGNTNTGVNSSSPFTFGANKPAGDSSSTPTFGGFGSSKTTTATDGAPKFGGFGSNNAEAKEKPTFGFGNIATNLGSKEKTGDFKPALSFGTTTDSSNSGKPAGDNQGTFSFGLMSTMVSNNEKKESPKPVFGNTESSISKPAFSFGSMNVSSDKEKPATSAFSFGTPITEKKDETTKPAFSFGNSSSTFTNKEEAAKPSFSFGGVSSTSEKKEEPSKPSFSFGSSATKVEKIDEPAKPAFSFGSSSTPIEKKNEPVNATISFGSSQTTAEKSDATKPAFSFGAEKKEEQSNLAFSFGTSGSSEKTEKSKPAFSFGSSTTQSTMSEQPKLSFSIGTEQNSEASKPAFSFAATSSTPTEQKAAPAKQGFSFGASSTKADKKDDAAKPSFNFADSSSKTDKPVGFSFGTSAEKKESTTKFETSSAGNKDTKRTFSFEANNSLKSPAAGNSNLGIAKDDKKSEEASKPSFSFGAKKTNDGNDPSNKQTPTAPSVPSVSLGQPSDSNAASRATSTKVVELQPISLDNKTLDDLVTKWTTQLTGSAEHFESYSKKINEWDQVLVQGGEQISQLYSDTLVAEQTQSRVDQHLQYIERQQIELENFLDNYEKKAETLLSEILSSNTGSPSNSNDQKRQQAFQTAEMLDENLNTLSVNLSYLISEINDVSETFNKATNMNIANKDEHAQLIKLLNSHLDALKSLDNTSTTLENRLKSIHK</sequence>
<dbReference type="GO" id="GO:0006405">
    <property type="term" value="P:RNA export from nucleus"/>
    <property type="evidence" value="ECO:0007669"/>
    <property type="project" value="TreeGrafter"/>
</dbReference>
<accession>A0A109V0L6</accession>
<dbReference type="GeneID" id="28726101"/>
<evidence type="ECO:0000256" key="6">
    <source>
        <dbReference type="ARBA" id="ARBA00022816"/>
    </source>
</evidence>
<dbReference type="GO" id="GO:0051028">
    <property type="term" value="P:mRNA transport"/>
    <property type="evidence" value="ECO:0007669"/>
    <property type="project" value="UniProtKB-KW"/>
</dbReference>
<feature type="region of interest" description="Disordered" evidence="14">
    <location>
        <begin position="1"/>
        <end position="542"/>
    </location>
</feature>
<protein>
    <recommendedName>
        <fullName evidence="11">Nucleoporin NSP1</fullName>
    </recommendedName>
    <alternativeName>
        <fullName evidence="12">Nuclear pore protein NSP1</fullName>
    </alternativeName>
    <alternativeName>
        <fullName evidence="13">Nucleoskeletal-like protein</fullName>
    </alternativeName>
</protein>
<feature type="compositionally biased region" description="Polar residues" evidence="14">
    <location>
        <begin position="507"/>
        <end position="542"/>
    </location>
</feature>
<dbReference type="GO" id="GO:0044613">
    <property type="term" value="C:nuclear pore central transport channel"/>
    <property type="evidence" value="ECO:0007669"/>
    <property type="project" value="TreeGrafter"/>
</dbReference>
<feature type="domain" description="Nucleoporin NSP1-like C-terminal" evidence="15">
    <location>
        <begin position="540"/>
        <end position="650"/>
    </location>
</feature>
<dbReference type="GO" id="GO:0005543">
    <property type="term" value="F:phospholipid binding"/>
    <property type="evidence" value="ECO:0007669"/>
    <property type="project" value="TreeGrafter"/>
</dbReference>
<proteinExistence type="inferred from homology"/>
<dbReference type="RefSeq" id="XP_017989734.1">
    <property type="nucleotide sequence ID" value="XM_018133994.1"/>
</dbReference>
<dbReference type="InterPro" id="IPR007758">
    <property type="entry name" value="Nucleoporin_NSP1_C"/>
</dbReference>
<comment type="subcellular location">
    <subcellularLocation>
        <location evidence="1">Nucleus membrane</location>
        <topology evidence="1">Peripheral membrane protein</topology>
        <orientation evidence="1">Cytoplasmic side</orientation>
    </subcellularLocation>
    <subcellularLocation>
        <location evidence="3">Nucleus membrane</location>
        <topology evidence="3">Peripheral membrane protein</topology>
        <orientation evidence="3">Nucleoplasmic side</orientation>
    </subcellularLocation>
    <subcellularLocation>
        <location evidence="2">Nucleus</location>
        <location evidence="2">Nuclear pore complex</location>
    </subcellularLocation>
</comment>
<feature type="compositionally biased region" description="Gly residues" evidence="14">
    <location>
        <begin position="16"/>
        <end position="25"/>
    </location>
</feature>
<dbReference type="AlphaFoldDB" id="A0A109V0L6"/>
<feature type="compositionally biased region" description="Polar residues" evidence="14">
    <location>
        <begin position="464"/>
        <end position="480"/>
    </location>
</feature>
<dbReference type="GO" id="GO:0006606">
    <property type="term" value="P:protein import into nucleus"/>
    <property type="evidence" value="ECO:0007669"/>
    <property type="project" value="TreeGrafter"/>
</dbReference>
<dbReference type="STRING" id="45286.A0A109V0L6"/>
<feature type="compositionally biased region" description="Polar residues" evidence="14">
    <location>
        <begin position="287"/>
        <end position="300"/>
    </location>
</feature>
<evidence type="ECO:0000256" key="14">
    <source>
        <dbReference type="SAM" id="MobiDB-lite"/>
    </source>
</evidence>
<evidence type="ECO:0000256" key="10">
    <source>
        <dbReference type="ARBA" id="ARBA00023242"/>
    </source>
</evidence>
<comment type="similarity">
    <text evidence="4">Belongs to the nucleoporin NSP1/NUP62 family.</text>
</comment>
<dbReference type="OrthoDB" id="344345at2759"/>
<reference evidence="16 17" key="1">
    <citation type="submission" date="2016-01" db="EMBL/GenBank/DDBJ databases">
        <title>Genome sequence of the yeast Holleya sinecauda.</title>
        <authorList>
            <person name="Dietrich F.S."/>
        </authorList>
    </citation>
    <scope>NUCLEOTIDE SEQUENCE [LARGE SCALE GENOMIC DNA]</scope>
    <source>
        <strain evidence="16 17">ATCC 58844</strain>
    </source>
</reference>
<evidence type="ECO:0000256" key="12">
    <source>
        <dbReference type="ARBA" id="ARBA00078941"/>
    </source>
</evidence>
<name>A0A109V0L6_9SACH</name>
<gene>
    <name evidence="16" type="ORF">AW171_hschr84791</name>
</gene>
<dbReference type="PANTHER" id="PTHR12084">
    <property type="entry name" value="NUCLEAR PORE GLYCOPROTEIN P62-RELATED"/>
    <property type="match status" value="1"/>
</dbReference>
<evidence type="ECO:0000256" key="9">
    <source>
        <dbReference type="ARBA" id="ARBA00023132"/>
    </source>
</evidence>
<organism evidence="16 17">
    <name type="scientific">Eremothecium sinecaudum</name>
    <dbReference type="NCBI Taxonomy" id="45286"/>
    <lineage>
        <taxon>Eukaryota</taxon>
        <taxon>Fungi</taxon>
        <taxon>Dikarya</taxon>
        <taxon>Ascomycota</taxon>
        <taxon>Saccharomycotina</taxon>
        <taxon>Saccharomycetes</taxon>
        <taxon>Saccharomycetales</taxon>
        <taxon>Saccharomycetaceae</taxon>
        <taxon>Eremothecium</taxon>
    </lineage>
</organism>
<dbReference type="EMBL" id="CP014248">
    <property type="protein sequence ID" value="AMD22738.1"/>
    <property type="molecule type" value="Genomic_DNA"/>
</dbReference>
<keyword evidence="17" id="KW-1185">Reference proteome</keyword>
<evidence type="ECO:0000256" key="8">
    <source>
        <dbReference type="ARBA" id="ARBA00023010"/>
    </source>
</evidence>
<dbReference type="Gene3D" id="1.20.5.170">
    <property type="match status" value="1"/>
</dbReference>
<dbReference type="GO" id="GO:0031965">
    <property type="term" value="C:nuclear membrane"/>
    <property type="evidence" value="ECO:0007669"/>
    <property type="project" value="UniProtKB-SubCell"/>
</dbReference>
<dbReference type="InterPro" id="IPR026010">
    <property type="entry name" value="NSP1/NUP62"/>
</dbReference>
<keyword evidence="8" id="KW-0811">Translocation</keyword>
<evidence type="ECO:0000259" key="15">
    <source>
        <dbReference type="Pfam" id="PF05064"/>
    </source>
</evidence>
<feature type="compositionally biased region" description="Polar residues" evidence="14">
    <location>
        <begin position="345"/>
        <end position="372"/>
    </location>
</feature>
<evidence type="ECO:0000256" key="3">
    <source>
        <dbReference type="ARBA" id="ARBA00004620"/>
    </source>
</evidence>
<dbReference type="Proteomes" id="UP000243052">
    <property type="component" value="Chromosome viii"/>
</dbReference>
<keyword evidence="9" id="KW-0906">Nuclear pore complex</keyword>
<feature type="compositionally biased region" description="Basic and acidic residues" evidence="14">
    <location>
        <begin position="483"/>
        <end position="493"/>
    </location>
</feature>
<feature type="compositionally biased region" description="Low complexity" evidence="14">
    <location>
        <begin position="54"/>
        <end position="72"/>
    </location>
</feature>
<evidence type="ECO:0000256" key="7">
    <source>
        <dbReference type="ARBA" id="ARBA00022927"/>
    </source>
</evidence>
<feature type="compositionally biased region" description="Low complexity" evidence="14">
    <location>
        <begin position="211"/>
        <end position="221"/>
    </location>
</feature>
<keyword evidence="5" id="KW-0813">Transport</keyword>
<dbReference type="GO" id="GO:0017056">
    <property type="term" value="F:structural constituent of nuclear pore"/>
    <property type="evidence" value="ECO:0007669"/>
    <property type="project" value="InterPro"/>
</dbReference>
<keyword evidence="7" id="KW-0653">Protein transport</keyword>
<dbReference type="PANTHER" id="PTHR12084:SF0">
    <property type="entry name" value="NUCLEAR PORE GLYCOPROTEIN P62"/>
    <property type="match status" value="1"/>
</dbReference>
<keyword evidence="6" id="KW-0509">mRNA transport</keyword>
<evidence type="ECO:0000256" key="13">
    <source>
        <dbReference type="ARBA" id="ARBA00081079"/>
    </source>
</evidence>
<evidence type="ECO:0000256" key="4">
    <source>
        <dbReference type="ARBA" id="ARBA00005911"/>
    </source>
</evidence>
<evidence type="ECO:0000256" key="1">
    <source>
        <dbReference type="ARBA" id="ARBA00004335"/>
    </source>
</evidence>
<dbReference type="Pfam" id="PF05064">
    <property type="entry name" value="Nsp1_C"/>
    <property type="match status" value="1"/>
</dbReference>
<dbReference type="FunFam" id="1.20.5.170:FF:000040">
    <property type="entry name" value="Nuclear pore glycoprotein p62"/>
    <property type="match status" value="1"/>
</dbReference>
<evidence type="ECO:0000313" key="16">
    <source>
        <dbReference type="EMBL" id="AMD22738.1"/>
    </source>
</evidence>
<evidence type="ECO:0000313" key="17">
    <source>
        <dbReference type="Proteomes" id="UP000243052"/>
    </source>
</evidence>
<keyword evidence="10" id="KW-0539">Nucleus</keyword>